<dbReference type="GO" id="GO:0003824">
    <property type="term" value="F:catalytic activity"/>
    <property type="evidence" value="ECO:0007669"/>
    <property type="project" value="InterPro"/>
</dbReference>
<organism evidence="2">
    <name type="scientific">Mytilinidion resinicola</name>
    <dbReference type="NCBI Taxonomy" id="574789"/>
    <lineage>
        <taxon>Eukaryota</taxon>
        <taxon>Fungi</taxon>
        <taxon>Dikarya</taxon>
        <taxon>Ascomycota</taxon>
        <taxon>Pezizomycotina</taxon>
        <taxon>Dothideomycetes</taxon>
        <taxon>Pleosporomycetidae</taxon>
        <taxon>Mytilinidiales</taxon>
        <taxon>Mytilinidiaceae</taxon>
        <taxon>Mytilinidion</taxon>
    </lineage>
</organism>
<dbReference type="InterPro" id="IPR013785">
    <property type="entry name" value="Aldolase_TIM"/>
</dbReference>
<dbReference type="RefSeq" id="XP_033568788.1">
    <property type="nucleotide sequence ID" value="XM_033716295.1"/>
</dbReference>
<dbReference type="Gene3D" id="3.20.20.70">
    <property type="entry name" value="Aldolase class I"/>
    <property type="match status" value="1"/>
</dbReference>
<dbReference type="Proteomes" id="UP000504636">
    <property type="component" value="Unplaced"/>
</dbReference>
<dbReference type="PIRSF" id="PIRSF034452">
    <property type="entry name" value="TIM-br_sig_trnsd"/>
    <property type="match status" value="1"/>
</dbReference>
<dbReference type="AlphaFoldDB" id="A0A6A6Y1D8"/>
<protein>
    <recommendedName>
        <fullName evidence="1">TIM-barrel domain-containing protein</fullName>
    </recommendedName>
</protein>
<evidence type="ECO:0000313" key="3">
    <source>
        <dbReference type="Proteomes" id="UP000504636"/>
    </source>
</evidence>
<dbReference type="PANTHER" id="PTHR31862">
    <property type="entry name" value="UPF0261 DOMAIN PROTEIN (AFU_ORTHOLOGUE AFUA_1G10120)"/>
    <property type="match status" value="1"/>
</dbReference>
<sequence length="289" mass="29858">MPPPTDRTEIMARLRKQVAEGKAIVGAGAGIGLTAKSVEAGGGDLIVIYNSGRYRMNGRGSLAGLMPYGNANDIVLEMANETLPLLTTTPLLCGICATDPTRPLPPFLAQLRALGIAGIQNFPTVGLIDGTFRQALEATGMSYAAEISLIALAHGMGFLTTPYVFDSLQAKQMAEAGADIVVAHMGLTTGGTIGLGKEGMGAKTLDECVALCKEILGAVRGVQGEGAMVIVHGGPVEGAEEAQYVLERVPGLCGFYGASSVERIPVEKAIRGTVEGLKAVGIRKYEAGA</sequence>
<dbReference type="EMBL" id="MU003727">
    <property type="protein sequence ID" value="KAF2801824.1"/>
    <property type="molecule type" value="Genomic_DNA"/>
</dbReference>
<dbReference type="InterPro" id="IPR015813">
    <property type="entry name" value="Pyrv/PenolPyrv_kinase-like_dom"/>
</dbReference>
<dbReference type="InterPro" id="IPR009215">
    <property type="entry name" value="TIM-br_IGPS-like"/>
</dbReference>
<evidence type="ECO:0000313" key="2">
    <source>
        <dbReference type="EMBL" id="KAF2801824.1"/>
    </source>
</evidence>
<dbReference type="SUPFAM" id="SSF51621">
    <property type="entry name" value="Phosphoenolpyruvate/pyruvate domain"/>
    <property type="match status" value="1"/>
</dbReference>
<dbReference type="PANTHER" id="PTHR31862:SF1">
    <property type="entry name" value="UPF0261 DOMAIN PROTEIN (AFU_ORTHOLOGUE AFUA_1G10120)"/>
    <property type="match status" value="1"/>
</dbReference>
<keyword evidence="3" id="KW-1185">Reference proteome</keyword>
<dbReference type="Pfam" id="PF09370">
    <property type="entry name" value="PEP_hydrolase"/>
    <property type="match status" value="1"/>
</dbReference>
<reference evidence="2 4" key="1">
    <citation type="journal article" date="2020" name="Stud. Mycol.">
        <title>101 Dothideomycetes genomes: a test case for predicting lifestyles and emergence of pathogens.</title>
        <authorList>
            <person name="Haridas S."/>
            <person name="Albert R."/>
            <person name="Binder M."/>
            <person name="Bloem J."/>
            <person name="Labutti K."/>
            <person name="Salamov A."/>
            <person name="Andreopoulos B."/>
            <person name="Baker S."/>
            <person name="Barry K."/>
            <person name="Bills G."/>
            <person name="Bluhm B."/>
            <person name="Cannon C."/>
            <person name="Castanera R."/>
            <person name="Culley D."/>
            <person name="Daum C."/>
            <person name="Ezra D."/>
            <person name="Gonzalez J."/>
            <person name="Henrissat B."/>
            <person name="Kuo A."/>
            <person name="Liang C."/>
            <person name="Lipzen A."/>
            <person name="Lutzoni F."/>
            <person name="Magnuson J."/>
            <person name="Mondo S."/>
            <person name="Nolan M."/>
            <person name="Ohm R."/>
            <person name="Pangilinan J."/>
            <person name="Park H.-J."/>
            <person name="Ramirez L."/>
            <person name="Alfaro M."/>
            <person name="Sun H."/>
            <person name="Tritt A."/>
            <person name="Yoshinaga Y."/>
            <person name="Zwiers L.-H."/>
            <person name="Turgeon B."/>
            <person name="Goodwin S."/>
            <person name="Spatafora J."/>
            <person name="Crous P."/>
            <person name="Grigoriev I."/>
        </authorList>
    </citation>
    <scope>NUCLEOTIDE SEQUENCE</scope>
    <source>
        <strain evidence="2 4">CBS 304.34</strain>
    </source>
</reference>
<dbReference type="InterPro" id="IPR051353">
    <property type="entry name" value="Tobamovirus_resist_UPF0261"/>
</dbReference>
<feature type="domain" description="TIM-barrel" evidence="1">
    <location>
        <begin position="9"/>
        <end position="279"/>
    </location>
</feature>
<proteinExistence type="predicted"/>
<reference evidence="4" key="2">
    <citation type="submission" date="2020-04" db="EMBL/GenBank/DDBJ databases">
        <authorList>
            <consortium name="NCBI Genome Project"/>
        </authorList>
    </citation>
    <scope>NUCLEOTIDE SEQUENCE</scope>
    <source>
        <strain evidence="4">CBS 304.34</strain>
    </source>
</reference>
<reference evidence="4" key="3">
    <citation type="submission" date="2025-04" db="UniProtKB">
        <authorList>
            <consortium name="RefSeq"/>
        </authorList>
    </citation>
    <scope>IDENTIFICATION</scope>
    <source>
        <strain evidence="4">CBS 304.34</strain>
    </source>
</reference>
<dbReference type="OrthoDB" id="10264588at2759"/>
<accession>A0A6A6Y1D8</accession>
<dbReference type="GeneID" id="54457188"/>
<evidence type="ECO:0000313" key="4">
    <source>
        <dbReference type="RefSeq" id="XP_033568788.1"/>
    </source>
</evidence>
<gene>
    <name evidence="2 4" type="ORF">BDZ99DRAFT_402615</name>
</gene>
<name>A0A6A6Y1D8_9PEZI</name>
<evidence type="ECO:0000259" key="1">
    <source>
        <dbReference type="Pfam" id="PF09370"/>
    </source>
</evidence>